<keyword evidence="2" id="KW-1185">Reference proteome</keyword>
<reference evidence="2" key="1">
    <citation type="journal article" date="2011" name="Genome Biol.">
        <title>Comparative genomics of the social amoebae Dictyostelium discoideum and Dictyostelium purpureum.</title>
        <authorList>
            <consortium name="US DOE Joint Genome Institute (JGI-PGF)"/>
            <person name="Sucgang R."/>
            <person name="Kuo A."/>
            <person name="Tian X."/>
            <person name="Salerno W."/>
            <person name="Parikh A."/>
            <person name="Feasley C.L."/>
            <person name="Dalin E."/>
            <person name="Tu H."/>
            <person name="Huang E."/>
            <person name="Barry K."/>
            <person name="Lindquist E."/>
            <person name="Shapiro H."/>
            <person name="Bruce D."/>
            <person name="Schmutz J."/>
            <person name="Salamov A."/>
            <person name="Fey P."/>
            <person name="Gaudet P."/>
            <person name="Anjard C."/>
            <person name="Babu M.M."/>
            <person name="Basu S."/>
            <person name="Bushmanova Y."/>
            <person name="van der Wel H."/>
            <person name="Katoh-Kurasawa M."/>
            <person name="Dinh C."/>
            <person name="Coutinho P.M."/>
            <person name="Saito T."/>
            <person name="Elias M."/>
            <person name="Schaap P."/>
            <person name="Kay R.R."/>
            <person name="Henrissat B."/>
            <person name="Eichinger L."/>
            <person name="Rivero F."/>
            <person name="Putnam N.H."/>
            <person name="West C.M."/>
            <person name="Loomis W.F."/>
            <person name="Chisholm R.L."/>
            <person name="Shaulsky G."/>
            <person name="Strassmann J.E."/>
            <person name="Queller D.C."/>
            <person name="Kuspa A."/>
            <person name="Grigoriev I.V."/>
        </authorList>
    </citation>
    <scope>NUCLEOTIDE SEQUENCE [LARGE SCALE GENOMIC DNA]</scope>
    <source>
        <strain evidence="2">QSDP1</strain>
    </source>
</reference>
<dbReference type="AlphaFoldDB" id="F0ZBK6"/>
<name>F0ZBK6_DICPU</name>
<dbReference type="EMBL" id="GL870971">
    <property type="protein sequence ID" value="EGC38683.1"/>
    <property type="molecule type" value="Genomic_DNA"/>
</dbReference>
<protein>
    <submittedName>
        <fullName evidence="1">Uncharacterized protein</fullName>
    </submittedName>
</protein>
<dbReference type="Proteomes" id="UP000001064">
    <property type="component" value="Unassembled WGS sequence"/>
</dbReference>
<dbReference type="VEuPathDB" id="AmoebaDB:DICPUDRAFT_148617"/>
<accession>F0ZBK6</accession>
<gene>
    <name evidence="1" type="ORF">DICPUDRAFT_148617</name>
</gene>
<dbReference type="InParanoid" id="F0ZBK6"/>
<evidence type="ECO:0000313" key="2">
    <source>
        <dbReference type="Proteomes" id="UP000001064"/>
    </source>
</evidence>
<sequence>MYKICRFSKPTSGIIKNTLPVANNSEKNSSSSPNNNFNFNNQQINELIQNNNEVWFKFLSKTKPGDLILMKEILPGSTYKSTEFLNFWLERISRSFNLVTDFDLVWKLLEYMVQHEIPLHKKPIDSFTLYQDII</sequence>
<dbReference type="GeneID" id="10506836"/>
<organism evidence="1 2">
    <name type="scientific">Dictyostelium purpureum</name>
    <name type="common">Slime mold</name>
    <dbReference type="NCBI Taxonomy" id="5786"/>
    <lineage>
        <taxon>Eukaryota</taxon>
        <taxon>Amoebozoa</taxon>
        <taxon>Evosea</taxon>
        <taxon>Eumycetozoa</taxon>
        <taxon>Dictyostelia</taxon>
        <taxon>Dictyosteliales</taxon>
        <taxon>Dictyosteliaceae</taxon>
        <taxon>Dictyostelium</taxon>
    </lineage>
</organism>
<proteinExistence type="predicted"/>
<evidence type="ECO:0000313" key="1">
    <source>
        <dbReference type="EMBL" id="EGC38683.1"/>
    </source>
</evidence>
<dbReference type="RefSeq" id="XP_003284779.1">
    <property type="nucleotide sequence ID" value="XM_003284731.1"/>
</dbReference>
<dbReference type="KEGG" id="dpp:DICPUDRAFT_148617"/>